<keyword evidence="1" id="KW-1133">Transmembrane helix</keyword>
<dbReference type="RefSeq" id="WP_156477179.1">
    <property type="nucleotide sequence ID" value="NZ_CP013233.1"/>
</dbReference>
<feature type="transmembrane region" description="Helical" evidence="1">
    <location>
        <begin position="7"/>
        <end position="25"/>
    </location>
</feature>
<protein>
    <submittedName>
        <fullName evidence="2">Putative membrane protein</fullName>
    </submittedName>
</protein>
<accession>A0A127PWC2</accession>
<organism evidence="2 3">
    <name type="scientific">Collimonas arenae</name>
    <dbReference type="NCBI Taxonomy" id="279058"/>
    <lineage>
        <taxon>Bacteria</taxon>
        <taxon>Pseudomonadati</taxon>
        <taxon>Pseudomonadota</taxon>
        <taxon>Betaproteobacteria</taxon>
        <taxon>Burkholderiales</taxon>
        <taxon>Oxalobacteraceae</taxon>
        <taxon>Collimonas</taxon>
    </lineage>
</organism>
<reference evidence="2 3" key="1">
    <citation type="submission" date="2015-11" db="EMBL/GenBank/DDBJ databases">
        <title>Exploring the genomic traits of fungus-feeding bacterial genus Collimonas.</title>
        <authorList>
            <person name="Song C."/>
            <person name="Schmidt R."/>
            <person name="de Jager V."/>
            <person name="Krzyzanowska D."/>
            <person name="Jongedijk E."/>
            <person name="Cankar K."/>
            <person name="Beekwilder J."/>
            <person name="van Veen A."/>
            <person name="de Boer W."/>
            <person name="van Veen J.A."/>
            <person name="Garbeva P."/>
        </authorList>
    </citation>
    <scope>NUCLEOTIDE SEQUENCE [LARGE SCALE GENOMIC DNA]</scope>
    <source>
        <strain evidence="2 3">Ter282</strain>
    </source>
</reference>
<evidence type="ECO:0000256" key="1">
    <source>
        <dbReference type="SAM" id="Phobius"/>
    </source>
</evidence>
<sequence>MGTLFLLVLYLYLLYRLLVTVIAILKNFSAAPFLATCYLLLLAGFGSGCYWLYKAMFG</sequence>
<name>A0A127PWC2_9BURK</name>
<dbReference type="EMBL" id="CP013235">
    <property type="protein sequence ID" value="AMP11988.1"/>
    <property type="molecule type" value="Genomic_DNA"/>
</dbReference>
<keyword evidence="1" id="KW-0812">Transmembrane</keyword>
<gene>
    <name evidence="2" type="ORF">CAter282_4328</name>
</gene>
<dbReference type="Proteomes" id="UP000071778">
    <property type="component" value="Chromosome"/>
</dbReference>
<keyword evidence="3" id="KW-1185">Reference proteome</keyword>
<evidence type="ECO:0000313" key="2">
    <source>
        <dbReference type="EMBL" id="AMP11988.1"/>
    </source>
</evidence>
<evidence type="ECO:0000313" key="3">
    <source>
        <dbReference type="Proteomes" id="UP000071778"/>
    </source>
</evidence>
<keyword evidence="1" id="KW-0472">Membrane</keyword>
<proteinExistence type="predicted"/>
<feature type="transmembrane region" description="Helical" evidence="1">
    <location>
        <begin position="31"/>
        <end position="53"/>
    </location>
</feature>
<dbReference type="AlphaFoldDB" id="A0A127PWC2"/>
<dbReference type="PATRIC" id="fig|279058.17.peg.4661"/>